<evidence type="ECO:0000313" key="2">
    <source>
        <dbReference type="Proteomes" id="UP001319874"/>
    </source>
</evidence>
<organism evidence="1 2">
    <name type="scientific">Paraburkholderia terrae</name>
    <dbReference type="NCBI Taxonomy" id="311230"/>
    <lineage>
        <taxon>Bacteria</taxon>
        <taxon>Pseudomonadati</taxon>
        <taxon>Pseudomonadota</taxon>
        <taxon>Betaproteobacteria</taxon>
        <taxon>Burkholderiales</taxon>
        <taxon>Burkholderiaceae</taxon>
        <taxon>Paraburkholderia</taxon>
    </lineage>
</organism>
<geneLocation type="plasmid" evidence="1 2">
    <name>pPT365</name>
</geneLocation>
<dbReference type="EMBL" id="AP024959">
    <property type="protein sequence ID" value="BCZ85582.1"/>
    <property type="molecule type" value="Genomic_DNA"/>
</dbReference>
<keyword evidence="2" id="KW-1185">Reference proteome</keyword>
<evidence type="ECO:0008006" key="3">
    <source>
        <dbReference type="Google" id="ProtNLM"/>
    </source>
</evidence>
<sequence>MFEYRQVLARMRQGDSDRDIASARLMGRGKLKTVRQVALARGWLDPGRPLPDDAELAAIFGRNPKLPRSCVSTIEPFRDLVRGWFNADVQGTTIFNALQRNHGYTGSYSAVRRFLLHLKAERGARATTILEFAPAE</sequence>
<proteinExistence type="predicted"/>
<evidence type="ECO:0000313" key="1">
    <source>
        <dbReference type="EMBL" id="BCZ85582.1"/>
    </source>
</evidence>
<dbReference type="Proteomes" id="UP001319874">
    <property type="component" value="Plasmid pPT365"/>
</dbReference>
<keyword evidence="1" id="KW-0614">Plasmid</keyword>
<protein>
    <recommendedName>
        <fullName evidence="3">Transposase</fullName>
    </recommendedName>
</protein>
<accession>A0ABN6JXA9</accession>
<reference evidence="1 2" key="1">
    <citation type="journal article" date="2022" name="Front. Microbiol.">
        <title>Identification and characterization of a novel class of self-sufficient cytochrome P450 hydroxylase involved in cyclohexanecarboxylate degradation in Paraburkholderia terrae strain KU-64.</title>
        <authorList>
            <person name="Yamamoto T."/>
            <person name="Hasegawa Y."/>
            <person name="Iwaki H."/>
        </authorList>
    </citation>
    <scope>NUCLEOTIDE SEQUENCE [LARGE SCALE GENOMIC DNA]</scope>
    <source>
        <strain evidence="1 2">KU-64</strain>
    </source>
</reference>
<name>A0ABN6JXA9_9BURK</name>
<gene>
    <name evidence="1" type="ORF">PTKU64_92570</name>
</gene>